<evidence type="ECO:0000256" key="3">
    <source>
        <dbReference type="ARBA" id="ARBA00022692"/>
    </source>
</evidence>
<evidence type="ECO:0000313" key="7">
    <source>
        <dbReference type="EMBL" id="PEG31735.1"/>
    </source>
</evidence>
<keyword evidence="3 6" id="KW-0812">Transmembrane</keyword>
<dbReference type="PANTHER" id="PTHR39083">
    <property type="entry name" value="CYCLIC DI-GMP-BINDING PROTEIN"/>
    <property type="match status" value="1"/>
</dbReference>
<dbReference type="InterPro" id="IPR018513">
    <property type="entry name" value="Cell_synthase_bac"/>
</dbReference>
<evidence type="ECO:0000256" key="4">
    <source>
        <dbReference type="ARBA" id="ARBA00022989"/>
    </source>
</evidence>
<evidence type="ECO:0008006" key="9">
    <source>
        <dbReference type="Google" id="ProtNLM"/>
    </source>
</evidence>
<sequence>MGRLNEKYKKCSICKKVLCIFVTGIIALFVQSTYCFAEPQNDDKEERVTNEEGINSIISTMLSEPSKTIVDFPEVAKTTYSSDFSWSSDKTLNGILSTESLYFKIPKYWNTKYAIVSIQYSLSQLITDIPATITFSINNKPFYSCKIKYENSGPQIIYAVIPVELLKEGFNNLGVSGYVRLYNDEGCIDDYSGANWINISKNSYARIGYEVENHNNKISYYPYPFISTMDPTAKDTAILVSDKKDNGELSASMILAANLGTKTSEENNLNMGSYSDYRKFNSSNTILVSLTKNLPSEMKEYVSPYTKELNDNGVVLFINDANGNPMLLLVSNKEEGLIECARMISDENRVDQENSNVAMVRIGSADVIKNSTKLNDSSAYTYTIESLTDGGMVFIGPFRQKSDLYLSTLNDYILSSAGKISLKFRYSENLDFTRSLITVYWGETPIASKKLTKERSSGDELTFTIPADVVGTSAGKVSIAFDLEIQDLICTPRQMDMPWAYVTKDSILYLPINTSIVPKFDTLPHPFQKDERFNQVLIVIPDEAKAQELTLAGKMLAIYGKSADPYGNIEVCRGSDCLNSSVNYKDKNIIAVGTPKSNKFISNLNKNLYFKYDESNTKLLSNEKLILSNNYAENVGTMQLLSSPYEEGQAILVLTGAKDSSLEYIDKFIKDEKLTWALKDDCILIDDNLDAKMYRFQKDVEEKVKPSLGKKIIENKQYFLYTLASTSIMLILFLGIVFILVRNKMRNNKDK</sequence>
<dbReference type="OrthoDB" id="2655838at2"/>
<keyword evidence="5 6" id="KW-0472">Membrane</keyword>
<dbReference type="PANTHER" id="PTHR39083:SF1">
    <property type="entry name" value="CYCLIC DI-GMP-BINDING PROTEIN"/>
    <property type="match status" value="1"/>
</dbReference>
<dbReference type="EMBL" id="PDCJ01000001">
    <property type="protein sequence ID" value="PEG31735.1"/>
    <property type="molecule type" value="Genomic_DNA"/>
</dbReference>
<accession>A0A2A7MJ65</accession>
<organism evidence="7 8">
    <name type="scientific">Clostridium neonatale</name>
    <dbReference type="NCBI Taxonomy" id="137838"/>
    <lineage>
        <taxon>Bacteria</taxon>
        <taxon>Bacillati</taxon>
        <taxon>Bacillota</taxon>
        <taxon>Clostridia</taxon>
        <taxon>Eubacteriales</taxon>
        <taxon>Clostridiaceae</taxon>
        <taxon>Clostridium</taxon>
    </lineage>
</organism>
<dbReference type="AlphaFoldDB" id="A0A2A7MJ65"/>
<comment type="caution">
    <text evidence="7">The sequence shown here is derived from an EMBL/GenBank/DDBJ whole genome shotgun (WGS) entry which is preliminary data.</text>
</comment>
<dbReference type="STRING" id="137838.GCA_001458595_03186"/>
<dbReference type="GO" id="GO:0006011">
    <property type="term" value="P:UDP-alpha-D-glucose metabolic process"/>
    <property type="evidence" value="ECO:0007669"/>
    <property type="project" value="InterPro"/>
</dbReference>
<evidence type="ECO:0000256" key="1">
    <source>
        <dbReference type="ARBA" id="ARBA00004162"/>
    </source>
</evidence>
<dbReference type="Proteomes" id="UP000220840">
    <property type="component" value="Unassembled WGS sequence"/>
</dbReference>
<dbReference type="Pfam" id="PF03170">
    <property type="entry name" value="BcsB"/>
    <property type="match status" value="1"/>
</dbReference>
<dbReference type="GO" id="GO:0005886">
    <property type="term" value="C:plasma membrane"/>
    <property type="evidence" value="ECO:0007669"/>
    <property type="project" value="UniProtKB-SubCell"/>
</dbReference>
<feature type="transmembrane region" description="Helical" evidence="6">
    <location>
        <begin position="718"/>
        <end position="741"/>
    </location>
</feature>
<evidence type="ECO:0000256" key="5">
    <source>
        <dbReference type="ARBA" id="ARBA00023136"/>
    </source>
</evidence>
<keyword evidence="2" id="KW-1003">Cell membrane</keyword>
<name>A0A2A7MJ65_9CLOT</name>
<dbReference type="Gene3D" id="2.60.120.260">
    <property type="entry name" value="Galactose-binding domain-like"/>
    <property type="match status" value="2"/>
</dbReference>
<dbReference type="RefSeq" id="WP_058295886.1">
    <property type="nucleotide sequence ID" value="NZ_CAMRXG010000051.1"/>
</dbReference>
<keyword evidence="8" id="KW-1185">Reference proteome</keyword>
<evidence type="ECO:0000256" key="2">
    <source>
        <dbReference type="ARBA" id="ARBA00022475"/>
    </source>
</evidence>
<comment type="subcellular location">
    <subcellularLocation>
        <location evidence="1">Cell membrane</location>
        <topology evidence="1">Single-pass membrane protein</topology>
    </subcellularLocation>
</comment>
<evidence type="ECO:0000256" key="6">
    <source>
        <dbReference type="SAM" id="Phobius"/>
    </source>
</evidence>
<evidence type="ECO:0000313" key="8">
    <source>
        <dbReference type="Proteomes" id="UP000220840"/>
    </source>
</evidence>
<reference evidence="7 8" key="1">
    <citation type="submission" date="2017-10" db="EMBL/GenBank/DDBJ databases">
        <title>Effective Description of Clostridium neonatale sp. nov. linked to necrotizing enterocolitis in neonates and a clarification of species assignable to the genus Clostridium (Prazmowski 1880) emend. Lawson and Rainey 2016.</title>
        <authorList>
            <person name="Bernard K."/>
            <person name="Burdz T."/>
            <person name="Wiebe D."/>
            <person name="Balcewich B."/>
            <person name="Alfa M."/>
            <person name="Bernier A.-M."/>
        </authorList>
    </citation>
    <scope>NUCLEOTIDE SEQUENCE [LARGE SCALE GENOMIC DNA]</scope>
    <source>
        <strain evidence="7 8">LCDC99A005</strain>
    </source>
</reference>
<proteinExistence type="predicted"/>
<gene>
    <name evidence="7" type="ORF">CQ394_08580</name>
</gene>
<keyword evidence="4 6" id="KW-1133">Transmembrane helix</keyword>
<protein>
    <recommendedName>
        <fullName evidence="9">Cellulose synthase</fullName>
    </recommendedName>
</protein>